<dbReference type="Proteomes" id="UP000629619">
    <property type="component" value="Unassembled WGS sequence"/>
</dbReference>
<name>A0A919THP2_9ACTN</name>
<reference evidence="1" key="1">
    <citation type="submission" date="2021-01" db="EMBL/GenBank/DDBJ databases">
        <title>Whole genome shotgun sequence of Actinoplanes siamensis NBRC 109076.</title>
        <authorList>
            <person name="Komaki H."/>
            <person name="Tamura T."/>
        </authorList>
    </citation>
    <scope>NUCLEOTIDE SEQUENCE</scope>
    <source>
        <strain evidence="1">NBRC 109076</strain>
    </source>
</reference>
<sequence>MNAVLSGETAIRELLSGQPEPIALTTSIVIISAGAGAGAARAGVGTPSAASAARAAVVRRDIVEPPLSRMETERGKTIFRRRHRFPPGLTVFTVIV</sequence>
<comment type="caution">
    <text evidence="1">The sequence shown here is derived from an EMBL/GenBank/DDBJ whole genome shotgun (WGS) entry which is preliminary data.</text>
</comment>
<proteinExistence type="predicted"/>
<keyword evidence="2" id="KW-1185">Reference proteome</keyword>
<dbReference type="AlphaFoldDB" id="A0A919THP2"/>
<evidence type="ECO:0000313" key="2">
    <source>
        <dbReference type="Proteomes" id="UP000629619"/>
    </source>
</evidence>
<organism evidence="1 2">
    <name type="scientific">Actinoplanes siamensis</name>
    <dbReference type="NCBI Taxonomy" id="1223317"/>
    <lineage>
        <taxon>Bacteria</taxon>
        <taxon>Bacillati</taxon>
        <taxon>Actinomycetota</taxon>
        <taxon>Actinomycetes</taxon>
        <taxon>Micromonosporales</taxon>
        <taxon>Micromonosporaceae</taxon>
        <taxon>Actinoplanes</taxon>
    </lineage>
</organism>
<dbReference type="EMBL" id="BOMW01000015">
    <property type="protein sequence ID" value="GIF04026.1"/>
    <property type="molecule type" value="Genomic_DNA"/>
</dbReference>
<evidence type="ECO:0000313" key="1">
    <source>
        <dbReference type="EMBL" id="GIF04026.1"/>
    </source>
</evidence>
<accession>A0A919THP2</accession>
<gene>
    <name evidence="1" type="ORF">Asi03nite_15640</name>
</gene>
<protein>
    <submittedName>
        <fullName evidence="1">Uncharacterized protein</fullName>
    </submittedName>
</protein>